<dbReference type="EMBL" id="QKUF01000001">
    <property type="protein sequence ID" value="PZW35974.1"/>
    <property type="molecule type" value="Genomic_DNA"/>
</dbReference>
<dbReference type="EC" id="3.1.26.4" evidence="3"/>
<dbReference type="GO" id="GO:0003676">
    <property type="term" value="F:nucleic acid binding"/>
    <property type="evidence" value="ECO:0007669"/>
    <property type="project" value="InterPro"/>
</dbReference>
<name>A0A326UD64_THEHA</name>
<evidence type="ECO:0000313" key="10">
    <source>
        <dbReference type="Proteomes" id="UP000248806"/>
    </source>
</evidence>
<dbReference type="InterPro" id="IPR002156">
    <property type="entry name" value="RNaseH_domain"/>
</dbReference>
<comment type="caution">
    <text evidence="9">The sequence shown here is derived from an EMBL/GenBank/DDBJ whole genome shotgun (WGS) entry which is preliminary data.</text>
</comment>
<comment type="catalytic activity">
    <reaction evidence="1">
        <text>Endonucleolytic cleavage to 5'-phosphomonoester.</text>
        <dbReference type="EC" id="3.1.26.4"/>
    </reaction>
</comment>
<reference evidence="9 10" key="1">
    <citation type="submission" date="2018-06" db="EMBL/GenBank/DDBJ databases">
        <title>Genomic Encyclopedia of Archaeal and Bacterial Type Strains, Phase II (KMG-II): from individual species to whole genera.</title>
        <authorList>
            <person name="Goeker M."/>
        </authorList>
    </citation>
    <scope>NUCLEOTIDE SEQUENCE [LARGE SCALE GENOMIC DNA]</scope>
    <source>
        <strain evidence="9 10">ATCC BAA-1881</strain>
    </source>
</reference>
<gene>
    <name evidence="9" type="ORF">EI42_00141</name>
</gene>
<dbReference type="Pfam" id="PF00075">
    <property type="entry name" value="RNase_H"/>
    <property type="match status" value="1"/>
</dbReference>
<protein>
    <recommendedName>
        <fullName evidence="3">ribonuclease H</fullName>
        <ecNumber evidence="3">3.1.26.4</ecNumber>
    </recommendedName>
</protein>
<organism evidence="9 10">
    <name type="scientific">Thermosporothrix hazakensis</name>
    <dbReference type="NCBI Taxonomy" id="644383"/>
    <lineage>
        <taxon>Bacteria</taxon>
        <taxon>Bacillati</taxon>
        <taxon>Chloroflexota</taxon>
        <taxon>Ktedonobacteria</taxon>
        <taxon>Ktedonobacterales</taxon>
        <taxon>Thermosporotrichaceae</taxon>
        <taxon>Thermosporothrix</taxon>
    </lineage>
</organism>
<evidence type="ECO:0000256" key="6">
    <source>
        <dbReference type="ARBA" id="ARBA00022759"/>
    </source>
</evidence>
<evidence type="ECO:0000256" key="3">
    <source>
        <dbReference type="ARBA" id="ARBA00012180"/>
    </source>
</evidence>
<dbReference type="InterPro" id="IPR050092">
    <property type="entry name" value="RNase_H"/>
</dbReference>
<keyword evidence="5" id="KW-0479">Metal-binding</keyword>
<dbReference type="PANTHER" id="PTHR10642">
    <property type="entry name" value="RIBONUCLEASE H1"/>
    <property type="match status" value="1"/>
</dbReference>
<keyword evidence="10" id="KW-1185">Reference proteome</keyword>
<sequence>MSTDVEESLEWDSVKQETVHVDLRAALPALGKDGVVAFTDGACIKNPGGPAGWAALLWARHDMTSEGVLRPNASCLECYGHVPCSRTTTNNRAEIAAVLAVLALAPPQLPLTIYSDSEYTIKVASGIYQMKANPDLWAIYRKLASYRQKPPVFVWVRGHIGQKQNERADELAGLGAFQGNRAAFERWRTSQTPEARNGLSTTELATLRKQVQRLHAYFEAQDPTRISARERQFIADMAKRMRKDRFVLSEKQKNWLYVLLKKYWASIQ</sequence>
<dbReference type="SUPFAM" id="SSF53098">
    <property type="entry name" value="Ribonuclease H-like"/>
    <property type="match status" value="1"/>
</dbReference>
<dbReference type="RefSeq" id="WP_211325980.1">
    <property type="nucleotide sequence ID" value="NZ_BIFX01000001.1"/>
</dbReference>
<dbReference type="Proteomes" id="UP000248806">
    <property type="component" value="Unassembled WGS sequence"/>
</dbReference>
<evidence type="ECO:0000256" key="4">
    <source>
        <dbReference type="ARBA" id="ARBA00022722"/>
    </source>
</evidence>
<dbReference type="GO" id="GO:0004523">
    <property type="term" value="F:RNA-DNA hybrid ribonuclease activity"/>
    <property type="evidence" value="ECO:0007669"/>
    <property type="project" value="UniProtKB-EC"/>
</dbReference>
<dbReference type="InterPro" id="IPR036397">
    <property type="entry name" value="RNaseH_sf"/>
</dbReference>
<keyword evidence="7" id="KW-0378">Hydrolase</keyword>
<dbReference type="PROSITE" id="PS50879">
    <property type="entry name" value="RNASE_H_1"/>
    <property type="match status" value="1"/>
</dbReference>
<keyword evidence="4" id="KW-0540">Nuclease</keyword>
<dbReference type="PANTHER" id="PTHR10642:SF26">
    <property type="entry name" value="RIBONUCLEASE H1"/>
    <property type="match status" value="1"/>
</dbReference>
<dbReference type="Gene3D" id="3.30.420.10">
    <property type="entry name" value="Ribonuclease H-like superfamily/Ribonuclease H"/>
    <property type="match status" value="1"/>
</dbReference>
<evidence type="ECO:0000259" key="8">
    <source>
        <dbReference type="PROSITE" id="PS50879"/>
    </source>
</evidence>
<comment type="similarity">
    <text evidence="2">Belongs to the RNase H family.</text>
</comment>
<dbReference type="GO" id="GO:0043137">
    <property type="term" value="P:DNA replication, removal of RNA primer"/>
    <property type="evidence" value="ECO:0007669"/>
    <property type="project" value="TreeGrafter"/>
</dbReference>
<keyword evidence="6" id="KW-0255">Endonuclease</keyword>
<evidence type="ECO:0000256" key="5">
    <source>
        <dbReference type="ARBA" id="ARBA00022723"/>
    </source>
</evidence>
<evidence type="ECO:0000256" key="2">
    <source>
        <dbReference type="ARBA" id="ARBA00005300"/>
    </source>
</evidence>
<feature type="domain" description="RNase H type-1" evidence="8">
    <location>
        <begin position="31"/>
        <end position="177"/>
    </location>
</feature>
<dbReference type="InterPro" id="IPR012337">
    <property type="entry name" value="RNaseH-like_sf"/>
</dbReference>
<evidence type="ECO:0000256" key="7">
    <source>
        <dbReference type="ARBA" id="ARBA00022801"/>
    </source>
</evidence>
<dbReference type="GO" id="GO:0046872">
    <property type="term" value="F:metal ion binding"/>
    <property type="evidence" value="ECO:0007669"/>
    <property type="project" value="UniProtKB-KW"/>
</dbReference>
<proteinExistence type="inferred from homology"/>
<dbReference type="AlphaFoldDB" id="A0A326UD64"/>
<accession>A0A326UD64</accession>
<evidence type="ECO:0000313" key="9">
    <source>
        <dbReference type="EMBL" id="PZW35974.1"/>
    </source>
</evidence>
<evidence type="ECO:0000256" key="1">
    <source>
        <dbReference type="ARBA" id="ARBA00000077"/>
    </source>
</evidence>